<dbReference type="SUPFAM" id="SSF52087">
    <property type="entry name" value="CRAL/TRIO domain"/>
    <property type="match status" value="1"/>
</dbReference>
<evidence type="ECO:0000259" key="2">
    <source>
        <dbReference type="PROSITE" id="PS50191"/>
    </source>
</evidence>
<feature type="compositionally biased region" description="Polar residues" evidence="1">
    <location>
        <begin position="52"/>
        <end position="63"/>
    </location>
</feature>
<dbReference type="AlphaFoldDB" id="A0A9W8KWZ7"/>
<dbReference type="InterPro" id="IPR051026">
    <property type="entry name" value="PI/PC_transfer"/>
</dbReference>
<dbReference type="PANTHER" id="PTHR45657:SF1">
    <property type="entry name" value="CRAL-TRIO DOMAIN-CONTAINING PROTEIN YKL091C-RELATED"/>
    <property type="match status" value="1"/>
</dbReference>
<organism evidence="3 4">
    <name type="scientific">Coemansia spiralis</name>
    <dbReference type="NCBI Taxonomy" id="417178"/>
    <lineage>
        <taxon>Eukaryota</taxon>
        <taxon>Fungi</taxon>
        <taxon>Fungi incertae sedis</taxon>
        <taxon>Zoopagomycota</taxon>
        <taxon>Kickxellomycotina</taxon>
        <taxon>Kickxellomycetes</taxon>
        <taxon>Kickxellales</taxon>
        <taxon>Kickxellaceae</taxon>
        <taxon>Coemansia</taxon>
    </lineage>
</organism>
<dbReference type="SMART" id="SM00516">
    <property type="entry name" value="SEC14"/>
    <property type="match status" value="1"/>
</dbReference>
<evidence type="ECO:0000256" key="1">
    <source>
        <dbReference type="SAM" id="MobiDB-lite"/>
    </source>
</evidence>
<feature type="domain" description="CRAL-TRIO" evidence="2">
    <location>
        <begin position="337"/>
        <end position="518"/>
    </location>
</feature>
<gene>
    <name evidence="3" type="ORF">GGI25_004855</name>
</gene>
<sequence length="724" mass="80261">MASALHEQNQQKKPHFEPAAPSLSIHKSVYVIDPITCAPERLYSVNDEHGRPTSTASGGNESSSYHRNDEASHINILVMSHATRNAKEGAGGGMVWVWAQVTPSKGTFAGAAPMDNLALGMPPKKGLARASASQLIGSGVDDPTVDIVRRLSTKFKRPVYISLSNVTSNTLVSAARAGVDAAALGTSSVSLADELMALERCLFVELKRVLQHHTGDHKQHLQIQRPLVSAQQSMAGKSAVDLDNPTPEQKAEAIAGLRAKLSDELNEYCNDVDIWRFCVARQLDTEKSAAMANEWYEWRKTAKVDAIEIAHSDNTYPPPYPIRGYYSVADSNITAGAKVKDIQLKMAKYFGGGCWHKRDKEGHPIYIERVGLIDLKSLFRTCTTTEMFEFHLDMQEFLSRSLFRECSQLAGKEISKQVVIFDLDGLSIGMVSHIQALNMLREMLSKDQLRYPEYMHRTFIVNMPTIFLTAWKLIKTWVDPRVISKIHILGRNDTKELLEHVSADNLPVFLGGSCRCSHMPGGCVPCIAKNNLPDLPRRAFTSLHHQVQLSYSNPHHSFDYDVVPSGHNSNAAASAISSPVSGYASWFGIGKSDSPKYSPSAEVPSKIRIVFVRFTADRGRGVVVEVLWRSHGAATESGLLDPDDEVLVYPETLLDPQRAPILLELKVPNRAGHMVINWRVANFDEGQAPFPNPEEAQIPIQLEYSIDLEEDLLKEFNLPPIQRD</sequence>
<dbReference type="OrthoDB" id="1434354at2759"/>
<accession>A0A9W8KWZ7</accession>
<dbReference type="Pfam" id="PF00650">
    <property type="entry name" value="CRAL_TRIO"/>
    <property type="match status" value="1"/>
</dbReference>
<dbReference type="PROSITE" id="PS50191">
    <property type="entry name" value="CRAL_TRIO"/>
    <property type="match status" value="1"/>
</dbReference>
<dbReference type="Gene3D" id="3.40.525.10">
    <property type="entry name" value="CRAL-TRIO lipid binding domain"/>
    <property type="match status" value="1"/>
</dbReference>
<proteinExistence type="predicted"/>
<dbReference type="CDD" id="cd00170">
    <property type="entry name" value="SEC14"/>
    <property type="match status" value="1"/>
</dbReference>
<reference evidence="3" key="1">
    <citation type="submission" date="2022-07" db="EMBL/GenBank/DDBJ databases">
        <title>Phylogenomic reconstructions and comparative analyses of Kickxellomycotina fungi.</title>
        <authorList>
            <person name="Reynolds N.K."/>
            <person name="Stajich J.E."/>
            <person name="Barry K."/>
            <person name="Grigoriev I.V."/>
            <person name="Crous P."/>
            <person name="Smith M.E."/>
        </authorList>
    </citation>
    <scope>NUCLEOTIDE SEQUENCE</scope>
    <source>
        <strain evidence="3">NRRL 3115</strain>
    </source>
</reference>
<feature type="region of interest" description="Disordered" evidence="1">
    <location>
        <begin position="46"/>
        <end position="66"/>
    </location>
</feature>
<protein>
    <recommendedName>
        <fullName evidence="2">CRAL-TRIO domain-containing protein</fullName>
    </recommendedName>
</protein>
<dbReference type="Pfam" id="PF16093">
    <property type="entry name" value="PAC4"/>
    <property type="match status" value="1"/>
</dbReference>
<dbReference type="InterPro" id="IPR036865">
    <property type="entry name" value="CRAL-TRIO_dom_sf"/>
</dbReference>
<feature type="region of interest" description="Disordered" evidence="1">
    <location>
        <begin position="1"/>
        <end position="20"/>
    </location>
</feature>
<comment type="caution">
    <text evidence="3">The sequence shown here is derived from an EMBL/GenBank/DDBJ whole genome shotgun (WGS) entry which is preliminary data.</text>
</comment>
<dbReference type="InterPro" id="IPR001251">
    <property type="entry name" value="CRAL-TRIO_dom"/>
</dbReference>
<name>A0A9W8KWZ7_9FUNG</name>
<evidence type="ECO:0000313" key="4">
    <source>
        <dbReference type="Proteomes" id="UP001151518"/>
    </source>
</evidence>
<dbReference type="SUPFAM" id="SSF46938">
    <property type="entry name" value="CRAL/TRIO N-terminal domain"/>
    <property type="match status" value="1"/>
</dbReference>
<dbReference type="PANTHER" id="PTHR45657">
    <property type="entry name" value="CRAL-TRIO DOMAIN-CONTAINING PROTEIN YKL091C-RELATED"/>
    <property type="match status" value="1"/>
</dbReference>
<dbReference type="InterPro" id="IPR032157">
    <property type="entry name" value="PAC4"/>
</dbReference>
<dbReference type="GO" id="GO:0043248">
    <property type="term" value="P:proteasome assembly"/>
    <property type="evidence" value="ECO:0007669"/>
    <property type="project" value="InterPro"/>
</dbReference>
<dbReference type="Proteomes" id="UP001151518">
    <property type="component" value="Unassembled WGS sequence"/>
</dbReference>
<dbReference type="EMBL" id="JANBTW010000073">
    <property type="protein sequence ID" value="KAJ2673040.1"/>
    <property type="molecule type" value="Genomic_DNA"/>
</dbReference>
<dbReference type="InterPro" id="IPR036273">
    <property type="entry name" value="CRAL/TRIO_N_dom_sf"/>
</dbReference>
<evidence type="ECO:0000313" key="3">
    <source>
        <dbReference type="EMBL" id="KAJ2673040.1"/>
    </source>
</evidence>